<name>A0ABM8EHN9_9BACT</name>
<dbReference type="Gene3D" id="3.40.50.720">
    <property type="entry name" value="NAD(P)-binding Rossmann-like Domain"/>
    <property type="match status" value="1"/>
</dbReference>
<keyword evidence="1" id="KW-0560">Oxidoreductase</keyword>
<dbReference type="PANTHER" id="PTHR48075:SF5">
    <property type="entry name" value="3-HYDROXYBUTYRYL-COA DEHYDROGENASE"/>
    <property type="match status" value="1"/>
</dbReference>
<evidence type="ECO:0000256" key="1">
    <source>
        <dbReference type="ARBA" id="ARBA00023002"/>
    </source>
</evidence>
<dbReference type="InterPro" id="IPR008927">
    <property type="entry name" value="6-PGluconate_DH-like_C_sf"/>
</dbReference>
<dbReference type="SUPFAM" id="SSF51735">
    <property type="entry name" value="NAD(P)-binding Rossmann-fold domains"/>
    <property type="match status" value="1"/>
</dbReference>
<dbReference type="PIRSF" id="PIRSF000105">
    <property type="entry name" value="HCDH"/>
    <property type="match status" value="1"/>
</dbReference>
<sequence>MIKTVGVLGAGQMGSGIAQLFAWHGYEVILCEIAAAQLAKAQATIRENLERQAIENRLEREEIGAIVARIRPTDSFAELAAAGLVIEAVPENEPLKRQIFRDLDAALPAGAILASNTSSISITRLAAATGRPERVLGLHFMNPVPAMRLVEVIRGEATSDETFAAATAVVASLGKEMAVSRDYPGFIVNRILIPMINEAIFALQEGVATAEAIDKGMKLGTNQPMGPLALADLIGLDTVLAIATVLYEGFRDPKYRPCPLLVRMVDAGHLGRKAGRGFFSYR</sequence>
<accession>A0ABM8EHN9</accession>
<gene>
    <name evidence="4" type="primary">hbdA</name>
    <name evidence="4" type="ORF">GURASL_08500</name>
</gene>
<dbReference type="SUPFAM" id="SSF48179">
    <property type="entry name" value="6-phosphogluconate dehydrogenase C-terminal domain-like"/>
    <property type="match status" value="1"/>
</dbReference>
<dbReference type="InterPro" id="IPR036291">
    <property type="entry name" value="NAD(P)-bd_dom_sf"/>
</dbReference>
<dbReference type="PANTHER" id="PTHR48075">
    <property type="entry name" value="3-HYDROXYACYL-COA DEHYDROGENASE FAMILY PROTEIN"/>
    <property type="match status" value="1"/>
</dbReference>
<evidence type="ECO:0000313" key="5">
    <source>
        <dbReference type="Proteomes" id="UP001317705"/>
    </source>
</evidence>
<feature type="domain" description="3-hydroxyacyl-CoA dehydrogenase C-terminal" evidence="2">
    <location>
        <begin position="185"/>
        <end position="281"/>
    </location>
</feature>
<dbReference type="Pfam" id="PF00725">
    <property type="entry name" value="3HCDH"/>
    <property type="match status" value="1"/>
</dbReference>
<dbReference type="Pfam" id="PF02737">
    <property type="entry name" value="3HCDH_N"/>
    <property type="match status" value="1"/>
</dbReference>
<organism evidence="4 5">
    <name type="scientific">Geotalea uraniireducens</name>
    <dbReference type="NCBI Taxonomy" id="351604"/>
    <lineage>
        <taxon>Bacteria</taxon>
        <taxon>Pseudomonadati</taxon>
        <taxon>Thermodesulfobacteriota</taxon>
        <taxon>Desulfuromonadia</taxon>
        <taxon>Geobacterales</taxon>
        <taxon>Geobacteraceae</taxon>
        <taxon>Geotalea</taxon>
    </lineage>
</organism>
<protein>
    <submittedName>
        <fullName evidence="4">3-hydroxyacyl-CoA dehydrogenase</fullName>
    </submittedName>
</protein>
<evidence type="ECO:0000313" key="4">
    <source>
        <dbReference type="EMBL" id="BDV41927.1"/>
    </source>
</evidence>
<dbReference type="RefSeq" id="WP_282002070.1">
    <property type="nucleotide sequence ID" value="NZ_AP027151.1"/>
</dbReference>
<evidence type="ECO:0000259" key="2">
    <source>
        <dbReference type="Pfam" id="PF00725"/>
    </source>
</evidence>
<dbReference type="NCBIfam" id="NF005875">
    <property type="entry name" value="PRK07819.1"/>
    <property type="match status" value="1"/>
</dbReference>
<dbReference type="InterPro" id="IPR006108">
    <property type="entry name" value="3HC_DH_C"/>
</dbReference>
<proteinExistence type="predicted"/>
<dbReference type="InterPro" id="IPR006176">
    <property type="entry name" value="3-OHacyl-CoA_DH_NAD-bd"/>
</dbReference>
<dbReference type="Gene3D" id="1.10.1040.10">
    <property type="entry name" value="N-(1-d-carboxylethyl)-l-norvaline Dehydrogenase, domain 2"/>
    <property type="match status" value="1"/>
</dbReference>
<evidence type="ECO:0000259" key="3">
    <source>
        <dbReference type="Pfam" id="PF02737"/>
    </source>
</evidence>
<dbReference type="InterPro" id="IPR022694">
    <property type="entry name" value="3-OHacyl-CoA_DH"/>
</dbReference>
<keyword evidence="5" id="KW-1185">Reference proteome</keyword>
<feature type="domain" description="3-hydroxyacyl-CoA dehydrogenase NAD binding" evidence="3">
    <location>
        <begin position="4"/>
        <end position="182"/>
    </location>
</feature>
<dbReference type="Proteomes" id="UP001317705">
    <property type="component" value="Chromosome"/>
</dbReference>
<reference evidence="4 5" key="1">
    <citation type="submission" date="2022-12" db="EMBL/GenBank/DDBJ databases">
        <title>Polyphasic characterization of Geotalea uranireducens NIT-SL11 newly isolated from a complex of sewage sludge and microbially reduced graphene oxide.</title>
        <authorList>
            <person name="Xie L."/>
            <person name="Yoshida N."/>
            <person name="Meng L."/>
        </authorList>
    </citation>
    <scope>NUCLEOTIDE SEQUENCE [LARGE SCALE GENOMIC DNA]</scope>
    <source>
        <strain evidence="4 5">NIT-SL11</strain>
    </source>
</reference>
<dbReference type="InterPro" id="IPR013328">
    <property type="entry name" value="6PGD_dom2"/>
</dbReference>
<dbReference type="EMBL" id="AP027151">
    <property type="protein sequence ID" value="BDV41927.1"/>
    <property type="molecule type" value="Genomic_DNA"/>
</dbReference>